<dbReference type="PANTHER" id="PTHR33075:SF7">
    <property type="entry name" value="OS02G0303350 PROTEIN"/>
    <property type="match status" value="1"/>
</dbReference>
<accession>A0A835E118</accession>
<comment type="caution">
    <text evidence="3">The sequence shown here is derived from an EMBL/GenBank/DDBJ whole genome shotgun (WGS) entry which is preliminary data.</text>
</comment>
<evidence type="ECO:0000313" key="4">
    <source>
        <dbReference type="Proteomes" id="UP000636709"/>
    </source>
</evidence>
<organism evidence="3 4">
    <name type="scientific">Digitaria exilis</name>
    <dbReference type="NCBI Taxonomy" id="1010633"/>
    <lineage>
        <taxon>Eukaryota</taxon>
        <taxon>Viridiplantae</taxon>
        <taxon>Streptophyta</taxon>
        <taxon>Embryophyta</taxon>
        <taxon>Tracheophyta</taxon>
        <taxon>Spermatophyta</taxon>
        <taxon>Magnoliopsida</taxon>
        <taxon>Liliopsida</taxon>
        <taxon>Poales</taxon>
        <taxon>Poaceae</taxon>
        <taxon>PACMAD clade</taxon>
        <taxon>Panicoideae</taxon>
        <taxon>Panicodae</taxon>
        <taxon>Paniceae</taxon>
        <taxon>Anthephorinae</taxon>
        <taxon>Digitaria</taxon>
    </lineage>
</organism>
<name>A0A835E118_9POAL</name>
<feature type="region of interest" description="Disordered" evidence="1">
    <location>
        <begin position="164"/>
        <end position="195"/>
    </location>
</feature>
<dbReference type="Pfam" id="PF24530">
    <property type="entry name" value="DUF7597"/>
    <property type="match status" value="1"/>
</dbReference>
<dbReference type="Proteomes" id="UP000636709">
    <property type="component" value="Unassembled WGS sequence"/>
</dbReference>
<reference evidence="3" key="1">
    <citation type="submission" date="2020-07" db="EMBL/GenBank/DDBJ databases">
        <title>Genome sequence and genetic diversity analysis of an under-domesticated orphan crop, white fonio (Digitaria exilis).</title>
        <authorList>
            <person name="Bennetzen J.L."/>
            <person name="Chen S."/>
            <person name="Ma X."/>
            <person name="Wang X."/>
            <person name="Yssel A.E.J."/>
            <person name="Chaluvadi S.R."/>
            <person name="Johnson M."/>
            <person name="Gangashetty P."/>
            <person name="Hamidou F."/>
            <person name="Sanogo M.D."/>
            <person name="Zwaenepoel A."/>
            <person name="Wallace J."/>
            <person name="Van De Peer Y."/>
            <person name="Van Deynze A."/>
        </authorList>
    </citation>
    <scope>NUCLEOTIDE SEQUENCE</scope>
    <source>
        <tissue evidence="3">Leaves</tissue>
    </source>
</reference>
<protein>
    <recommendedName>
        <fullName evidence="2">DUF7597 domain-containing protein</fullName>
    </recommendedName>
</protein>
<sequence length="195" mass="21776">MANFAIDPHPHVLRGFEVVPPNAPPTRLYAYLGGVMDAYNEDLAIAFLLPAVAKEDLQELAEAIKSYFRQELGVRLNEVQPSPIGDAFMRFGSPIERERFLDRVIQFGHGYTLRFIKHDEGNHIHLHDEAKIPDDVVVSMDLEPRVRTWTCPVYVSKRKGVQIPGDEDVFPPADGGLADPFTPPPQGLMGMDGTE</sequence>
<dbReference type="InterPro" id="IPR056018">
    <property type="entry name" value="DUF7597"/>
</dbReference>
<evidence type="ECO:0000313" key="3">
    <source>
        <dbReference type="EMBL" id="KAF8662442.1"/>
    </source>
</evidence>
<dbReference type="EMBL" id="JACEFO010002380">
    <property type="protein sequence ID" value="KAF8662442.1"/>
    <property type="molecule type" value="Genomic_DNA"/>
</dbReference>
<evidence type="ECO:0000259" key="2">
    <source>
        <dbReference type="Pfam" id="PF24530"/>
    </source>
</evidence>
<evidence type="ECO:0000256" key="1">
    <source>
        <dbReference type="SAM" id="MobiDB-lite"/>
    </source>
</evidence>
<keyword evidence="4" id="KW-1185">Reference proteome</keyword>
<dbReference type="AlphaFoldDB" id="A0A835E118"/>
<gene>
    <name evidence="3" type="ORF">HU200_056027</name>
</gene>
<proteinExistence type="predicted"/>
<feature type="domain" description="DUF7597" evidence="2">
    <location>
        <begin position="11"/>
        <end position="124"/>
    </location>
</feature>
<dbReference type="PANTHER" id="PTHR33075">
    <property type="entry name" value="OS02G0499800 PROTEIN"/>
    <property type="match status" value="1"/>
</dbReference>